<dbReference type="GO" id="GO:0006121">
    <property type="term" value="P:mitochondrial electron transport, succinate to ubiquinone"/>
    <property type="evidence" value="ECO:0007669"/>
    <property type="project" value="TreeGrafter"/>
</dbReference>
<dbReference type="CDD" id="cd03499">
    <property type="entry name" value="SQR_TypeC_SdhC"/>
    <property type="match status" value="1"/>
</dbReference>
<dbReference type="GO" id="GO:0009055">
    <property type="term" value="F:electron transfer activity"/>
    <property type="evidence" value="ECO:0007669"/>
    <property type="project" value="InterPro"/>
</dbReference>
<evidence type="ECO:0000313" key="14">
    <source>
        <dbReference type="Proteomes" id="UP000800094"/>
    </source>
</evidence>
<keyword evidence="7" id="KW-0809">Transit peptide</keyword>
<keyword evidence="4 12" id="KW-0812">Transmembrane</keyword>
<gene>
    <name evidence="13" type="ORF">BU26DRAFT_488994</name>
</gene>
<dbReference type="Proteomes" id="UP000800094">
    <property type="component" value="Unassembled WGS sequence"/>
</dbReference>
<dbReference type="RefSeq" id="XP_033681124.1">
    <property type="nucleotide sequence ID" value="XM_033826008.1"/>
</dbReference>
<dbReference type="NCBIfam" id="TIGR02970">
    <property type="entry name" value="succ_dehyd_cytB"/>
    <property type="match status" value="1"/>
</dbReference>
<keyword evidence="10" id="KW-0496">Mitochondrion</keyword>
<evidence type="ECO:0000313" key="13">
    <source>
        <dbReference type="EMBL" id="KAF2246120.1"/>
    </source>
</evidence>
<evidence type="ECO:0000256" key="1">
    <source>
        <dbReference type="ARBA" id="ARBA00004448"/>
    </source>
</evidence>
<dbReference type="Pfam" id="PF01127">
    <property type="entry name" value="Sdh_cyt"/>
    <property type="match status" value="1"/>
</dbReference>
<dbReference type="InterPro" id="IPR000701">
    <property type="entry name" value="SuccDH_FuR_B_TM-su"/>
</dbReference>
<dbReference type="Gene3D" id="1.20.1300.10">
    <property type="entry name" value="Fumarate reductase/succinate dehydrogenase, transmembrane subunit"/>
    <property type="match status" value="1"/>
</dbReference>
<reference evidence="13" key="1">
    <citation type="journal article" date="2020" name="Stud. Mycol.">
        <title>101 Dothideomycetes genomes: a test case for predicting lifestyles and emergence of pathogens.</title>
        <authorList>
            <person name="Haridas S."/>
            <person name="Albert R."/>
            <person name="Binder M."/>
            <person name="Bloem J."/>
            <person name="Labutti K."/>
            <person name="Salamov A."/>
            <person name="Andreopoulos B."/>
            <person name="Baker S."/>
            <person name="Barry K."/>
            <person name="Bills G."/>
            <person name="Bluhm B."/>
            <person name="Cannon C."/>
            <person name="Castanera R."/>
            <person name="Culley D."/>
            <person name="Daum C."/>
            <person name="Ezra D."/>
            <person name="Gonzalez J."/>
            <person name="Henrissat B."/>
            <person name="Kuo A."/>
            <person name="Liang C."/>
            <person name="Lipzen A."/>
            <person name="Lutzoni F."/>
            <person name="Magnuson J."/>
            <person name="Mondo S."/>
            <person name="Nolan M."/>
            <person name="Ohm R."/>
            <person name="Pangilinan J."/>
            <person name="Park H.-J."/>
            <person name="Ramirez L."/>
            <person name="Alfaro M."/>
            <person name="Sun H."/>
            <person name="Tritt A."/>
            <person name="Yoshinaga Y."/>
            <person name="Zwiers L.-H."/>
            <person name="Turgeon B."/>
            <person name="Goodwin S."/>
            <person name="Spatafora J."/>
            <person name="Crous P."/>
            <person name="Grigoriev I."/>
        </authorList>
    </citation>
    <scope>NUCLEOTIDE SEQUENCE</scope>
    <source>
        <strain evidence="13">CBS 122368</strain>
    </source>
</reference>
<evidence type="ECO:0000256" key="5">
    <source>
        <dbReference type="ARBA" id="ARBA00022723"/>
    </source>
</evidence>
<comment type="similarity">
    <text evidence="2">Belongs to the cytochrome b560 family.</text>
</comment>
<evidence type="ECO:0000256" key="8">
    <source>
        <dbReference type="ARBA" id="ARBA00022989"/>
    </source>
</evidence>
<feature type="transmembrane region" description="Helical" evidence="12">
    <location>
        <begin position="108"/>
        <end position="133"/>
    </location>
</feature>
<dbReference type="PANTHER" id="PTHR10978">
    <property type="entry name" value="SUCCINATE DEHYDROGENASE CYTOCHROME B560 SUBUNIT"/>
    <property type="match status" value="1"/>
</dbReference>
<dbReference type="EMBL" id="ML987199">
    <property type="protein sequence ID" value="KAF2246120.1"/>
    <property type="molecule type" value="Genomic_DNA"/>
</dbReference>
<accession>A0A6A6I9C3</accession>
<evidence type="ECO:0000256" key="6">
    <source>
        <dbReference type="ARBA" id="ARBA00022792"/>
    </source>
</evidence>
<evidence type="ECO:0000256" key="7">
    <source>
        <dbReference type="ARBA" id="ARBA00022946"/>
    </source>
</evidence>
<dbReference type="InterPro" id="IPR018495">
    <property type="entry name" value="Succ_DH_cyt_bsu_CS"/>
</dbReference>
<evidence type="ECO:0000256" key="4">
    <source>
        <dbReference type="ARBA" id="ARBA00022692"/>
    </source>
</evidence>
<feature type="transmembrane region" description="Helical" evidence="12">
    <location>
        <begin position="77"/>
        <end position="96"/>
    </location>
</feature>
<dbReference type="GO" id="GO:0006099">
    <property type="term" value="P:tricarboxylic acid cycle"/>
    <property type="evidence" value="ECO:0007669"/>
    <property type="project" value="InterPro"/>
</dbReference>
<comment type="subcellular location">
    <subcellularLocation>
        <location evidence="1">Mitochondrion inner membrane</location>
        <topology evidence="1">Multi-pass membrane protein</topology>
    </subcellularLocation>
</comment>
<protein>
    <submittedName>
        <fullName evidence="13">Mitochondrial succinate dehydrogenase cytochrome b560 subunit C</fullName>
    </submittedName>
</protein>
<keyword evidence="3" id="KW-0349">Heme</keyword>
<keyword evidence="8 12" id="KW-1133">Transmembrane helix</keyword>
<feature type="transmembrane region" description="Helical" evidence="12">
    <location>
        <begin position="154"/>
        <end position="175"/>
    </location>
</feature>
<proteinExistence type="inferred from homology"/>
<dbReference type="PROSITE" id="PS01001">
    <property type="entry name" value="SDH_CYT_2"/>
    <property type="match status" value="1"/>
</dbReference>
<dbReference type="InterPro" id="IPR034804">
    <property type="entry name" value="SQR/QFR_C/D"/>
</dbReference>
<dbReference type="FunFam" id="1.20.1300.10:FF:000008">
    <property type="entry name" value="Succinate dehydrogenase cytochrome b560 subunit"/>
    <property type="match status" value="1"/>
</dbReference>
<dbReference type="GO" id="GO:0046872">
    <property type="term" value="F:metal ion binding"/>
    <property type="evidence" value="ECO:0007669"/>
    <property type="project" value="UniProtKB-KW"/>
</dbReference>
<organism evidence="13 14">
    <name type="scientific">Trematosphaeria pertusa</name>
    <dbReference type="NCBI Taxonomy" id="390896"/>
    <lineage>
        <taxon>Eukaryota</taxon>
        <taxon>Fungi</taxon>
        <taxon>Dikarya</taxon>
        <taxon>Ascomycota</taxon>
        <taxon>Pezizomycotina</taxon>
        <taxon>Dothideomycetes</taxon>
        <taxon>Pleosporomycetidae</taxon>
        <taxon>Pleosporales</taxon>
        <taxon>Massarineae</taxon>
        <taxon>Trematosphaeriaceae</taxon>
        <taxon>Trematosphaeria</taxon>
    </lineage>
</organism>
<evidence type="ECO:0000256" key="2">
    <source>
        <dbReference type="ARBA" id="ARBA00007244"/>
    </source>
</evidence>
<evidence type="ECO:0000256" key="12">
    <source>
        <dbReference type="SAM" id="Phobius"/>
    </source>
</evidence>
<keyword evidence="11 12" id="KW-0472">Membrane</keyword>
<dbReference type="GO" id="GO:0005743">
    <property type="term" value="C:mitochondrial inner membrane"/>
    <property type="evidence" value="ECO:0007669"/>
    <property type="project" value="UniProtKB-SubCell"/>
</dbReference>
<evidence type="ECO:0000256" key="3">
    <source>
        <dbReference type="ARBA" id="ARBA00022617"/>
    </source>
</evidence>
<dbReference type="InterPro" id="IPR014314">
    <property type="entry name" value="Succ_DH_cytb556"/>
</dbReference>
<name>A0A6A6I9C3_9PLEO</name>
<evidence type="ECO:0000256" key="10">
    <source>
        <dbReference type="ARBA" id="ARBA00023128"/>
    </source>
</evidence>
<dbReference type="AlphaFoldDB" id="A0A6A6I9C3"/>
<evidence type="ECO:0000256" key="9">
    <source>
        <dbReference type="ARBA" id="ARBA00023004"/>
    </source>
</evidence>
<dbReference type="SUPFAM" id="SSF81343">
    <property type="entry name" value="Fumarate reductase respiratory complex transmembrane subunits"/>
    <property type="match status" value="1"/>
</dbReference>
<dbReference type="GeneID" id="54579338"/>
<keyword evidence="14" id="KW-1185">Reference proteome</keyword>
<keyword evidence="6" id="KW-0999">Mitochondrion inner membrane</keyword>
<dbReference type="PANTHER" id="PTHR10978:SF5">
    <property type="entry name" value="SUCCINATE DEHYDROGENASE CYTOCHROME B560 SUBUNIT, MITOCHONDRIAL"/>
    <property type="match status" value="1"/>
</dbReference>
<keyword evidence="9" id="KW-0408">Iron</keyword>
<keyword evidence="5" id="KW-0479">Metal-binding</keyword>
<evidence type="ECO:0000256" key="11">
    <source>
        <dbReference type="ARBA" id="ARBA00023136"/>
    </source>
</evidence>
<sequence>MSSQRVFQLGLRRAAAPRFRVQSAGRMMQRRWAATEHVNEQGAQDILAKQRLQRPVSPHLSIYKPQITWYASSLNRITGVMLSGGLYLFGIAYLAAPTLGWHLETPSMVAAVAAWPVWAKVTAKSVAAFPFFFHALNGIRHLTWDVGLGFKNKTVVQTGWTAVGLTMVCSAYYIFFG</sequence>
<dbReference type="OrthoDB" id="588261at2759"/>